<keyword evidence="9" id="KW-0808">Transferase</keyword>
<feature type="transmembrane region" description="Helical" evidence="7">
    <location>
        <begin position="188"/>
        <end position="209"/>
    </location>
</feature>
<accession>A0A938XDV6</accession>
<evidence type="ECO:0000256" key="1">
    <source>
        <dbReference type="ARBA" id="ARBA00004651"/>
    </source>
</evidence>
<dbReference type="EMBL" id="JACJKS010000017">
    <property type="protein sequence ID" value="MBM6949100.1"/>
    <property type="molecule type" value="Genomic_DNA"/>
</dbReference>
<dbReference type="GO" id="GO:0004713">
    <property type="term" value="F:protein tyrosine kinase activity"/>
    <property type="evidence" value="ECO:0007669"/>
    <property type="project" value="UniProtKB-KW"/>
</dbReference>
<dbReference type="PANTHER" id="PTHR32309:SF13">
    <property type="entry name" value="FERRIC ENTEROBACTIN TRANSPORT PROTEIN FEPE"/>
    <property type="match status" value="1"/>
</dbReference>
<dbReference type="AlphaFoldDB" id="A0A938XDV6"/>
<feature type="domain" description="Polysaccharide chain length determinant N-terminal" evidence="8">
    <location>
        <begin position="17"/>
        <end position="105"/>
    </location>
</feature>
<keyword evidence="6 7" id="KW-0472">Membrane</keyword>
<comment type="caution">
    <text evidence="9">The sequence shown here is derived from an EMBL/GenBank/DDBJ whole genome shotgun (WGS) entry which is preliminary data.</text>
</comment>
<dbReference type="GO" id="GO:0005886">
    <property type="term" value="C:plasma membrane"/>
    <property type="evidence" value="ECO:0007669"/>
    <property type="project" value="UniProtKB-SubCell"/>
</dbReference>
<evidence type="ECO:0000256" key="2">
    <source>
        <dbReference type="ARBA" id="ARBA00006683"/>
    </source>
</evidence>
<name>A0A938XDV6_9CLOT</name>
<keyword evidence="9" id="KW-0829">Tyrosine-protein kinase</keyword>
<proteinExistence type="inferred from homology"/>
<dbReference type="PANTHER" id="PTHR32309">
    <property type="entry name" value="TYROSINE-PROTEIN KINASE"/>
    <property type="match status" value="1"/>
</dbReference>
<evidence type="ECO:0000256" key="3">
    <source>
        <dbReference type="ARBA" id="ARBA00022475"/>
    </source>
</evidence>
<evidence type="ECO:0000313" key="9">
    <source>
        <dbReference type="EMBL" id="MBM6949100.1"/>
    </source>
</evidence>
<keyword evidence="9" id="KW-0418">Kinase</keyword>
<protein>
    <submittedName>
        <fullName evidence="9">Protein-tyrosine kinase</fullName>
    </submittedName>
</protein>
<dbReference type="Pfam" id="PF02706">
    <property type="entry name" value="Wzz"/>
    <property type="match status" value="1"/>
</dbReference>
<reference evidence="9" key="1">
    <citation type="submission" date="2020-08" db="EMBL/GenBank/DDBJ databases">
        <authorList>
            <person name="Cejkova D."/>
            <person name="Kubasova T."/>
            <person name="Jahodarova E."/>
            <person name="Rychlik I."/>
        </authorList>
    </citation>
    <scope>NUCLEOTIDE SEQUENCE</scope>
    <source>
        <strain evidence="9">An582</strain>
    </source>
</reference>
<reference evidence="9" key="2">
    <citation type="journal article" date="2021" name="Sci. Rep.">
        <title>The distribution of antibiotic resistance genes in chicken gut microbiota commensals.</title>
        <authorList>
            <person name="Juricova H."/>
            <person name="Matiasovicova J."/>
            <person name="Kubasova T."/>
            <person name="Cejkova D."/>
            <person name="Rychlik I."/>
        </authorList>
    </citation>
    <scope>NUCLEOTIDE SEQUENCE</scope>
    <source>
        <strain evidence="9">An582</strain>
    </source>
</reference>
<evidence type="ECO:0000256" key="7">
    <source>
        <dbReference type="SAM" id="Phobius"/>
    </source>
</evidence>
<keyword evidence="3" id="KW-1003">Cell membrane</keyword>
<dbReference type="Proteomes" id="UP000705508">
    <property type="component" value="Unassembled WGS sequence"/>
</dbReference>
<evidence type="ECO:0000313" key="10">
    <source>
        <dbReference type="Proteomes" id="UP000705508"/>
    </source>
</evidence>
<evidence type="ECO:0000256" key="5">
    <source>
        <dbReference type="ARBA" id="ARBA00022989"/>
    </source>
</evidence>
<keyword evidence="5 7" id="KW-1133">Transmembrane helix</keyword>
<dbReference type="InterPro" id="IPR050445">
    <property type="entry name" value="Bact_polysacc_biosynth/exp"/>
</dbReference>
<evidence type="ECO:0000259" key="8">
    <source>
        <dbReference type="Pfam" id="PF02706"/>
    </source>
</evidence>
<gene>
    <name evidence="9" type="ORF">H6A20_10605</name>
</gene>
<dbReference type="InterPro" id="IPR003856">
    <property type="entry name" value="LPS_length_determ_N"/>
</dbReference>
<comment type="subcellular location">
    <subcellularLocation>
        <location evidence="1">Cell membrane</location>
        <topology evidence="1">Multi-pass membrane protein</topology>
    </subcellularLocation>
</comment>
<feature type="transmembrane region" description="Helical" evidence="7">
    <location>
        <begin position="31"/>
        <end position="53"/>
    </location>
</feature>
<sequence length="257" mass="28336">MNQDKAMNRDFENEEITIDLTELFLALWSKIHLIILAGILVAFVSFIGTKLFITPMYTSTTSMYVLTRTGDSAGVTYNDLQTGTQLTQDYMELVKSRPVLEQVIAVLNLDMTTGELSQAVTTENTANTRILTVSVRNEDPKTAKEIADALRESVSIQITEIMEADAVNTIEEANLPEEPSSPSLMRNIAIGGILGILLAAGVVVLIYILDDTVKTPDDVEHYLGLNVLTSIPIEEGTKKSKKVKGLSSKKLQKQMRR</sequence>
<evidence type="ECO:0000256" key="4">
    <source>
        <dbReference type="ARBA" id="ARBA00022692"/>
    </source>
</evidence>
<organism evidence="9 10">
    <name type="scientific">Mordavella massiliensis</name>
    <dbReference type="NCBI Taxonomy" id="1871024"/>
    <lineage>
        <taxon>Bacteria</taxon>
        <taxon>Bacillati</taxon>
        <taxon>Bacillota</taxon>
        <taxon>Clostridia</taxon>
        <taxon>Eubacteriales</taxon>
        <taxon>Clostridiaceae</taxon>
        <taxon>Mordavella</taxon>
    </lineage>
</organism>
<evidence type="ECO:0000256" key="6">
    <source>
        <dbReference type="ARBA" id="ARBA00023136"/>
    </source>
</evidence>
<comment type="similarity">
    <text evidence="2">Belongs to the CpsC/CapA family.</text>
</comment>
<keyword evidence="4 7" id="KW-0812">Transmembrane</keyword>